<dbReference type="Proteomes" id="UP000054466">
    <property type="component" value="Unassembled WGS sequence"/>
</dbReference>
<sequence>MEGAEAQPSKEKKGLKTVWNRIKDLFREKPAAAQDPLSATTPPSVSAAPVAPQTEEAVDTTKPSVTSNPPEPSSLKLHRGPPIEHSPEQPADETAEEPEQPSEPVSTSPQEPVDPKQDSTAESHMRFTKAQAIFARHNLELDETEWEPRYRVPQERVYKNIRMRVRYTCHNCSTTFGRDRICMGCQHRRCTRCSRYPPKKDRTKHSQDPTTTGSPELITDVPRPSAEGGTCHECQSGFEIDAEECPNCHHRICERCLHEATISVEPSHETTQEATQEAPEVEQSEQRKPTLQESSAVS</sequence>
<dbReference type="GeneID" id="27339748"/>
<proteinExistence type="predicted"/>
<gene>
    <name evidence="2" type="ORF">PV07_00554</name>
</gene>
<reference evidence="2 3" key="1">
    <citation type="submission" date="2015-01" db="EMBL/GenBank/DDBJ databases">
        <title>The Genome Sequence of Cladophialophora immunda CBS83496.</title>
        <authorList>
            <consortium name="The Broad Institute Genomics Platform"/>
            <person name="Cuomo C."/>
            <person name="de Hoog S."/>
            <person name="Gorbushina A."/>
            <person name="Stielow B."/>
            <person name="Teixiera M."/>
            <person name="Abouelleil A."/>
            <person name="Chapman S.B."/>
            <person name="Priest M."/>
            <person name="Young S.K."/>
            <person name="Wortman J."/>
            <person name="Nusbaum C."/>
            <person name="Birren B."/>
        </authorList>
    </citation>
    <scope>NUCLEOTIDE SEQUENCE [LARGE SCALE GENOMIC DNA]</scope>
    <source>
        <strain evidence="2 3">CBS 83496</strain>
    </source>
</reference>
<feature type="compositionally biased region" description="Basic and acidic residues" evidence="1">
    <location>
        <begin position="113"/>
        <end position="123"/>
    </location>
</feature>
<evidence type="ECO:0000313" key="2">
    <source>
        <dbReference type="EMBL" id="KIW33726.1"/>
    </source>
</evidence>
<feature type="region of interest" description="Disordered" evidence="1">
    <location>
        <begin position="26"/>
        <end position="123"/>
    </location>
</feature>
<dbReference type="OrthoDB" id="5370011at2759"/>
<protein>
    <submittedName>
        <fullName evidence="2">Uncharacterized protein</fullName>
    </submittedName>
</protein>
<dbReference type="RefSeq" id="XP_016253942.1">
    <property type="nucleotide sequence ID" value="XM_016387014.1"/>
</dbReference>
<feature type="compositionally biased region" description="Basic and acidic residues" evidence="1">
    <location>
        <begin position="198"/>
        <end position="207"/>
    </location>
</feature>
<feature type="region of interest" description="Disordered" evidence="1">
    <location>
        <begin position="196"/>
        <end position="224"/>
    </location>
</feature>
<organism evidence="2 3">
    <name type="scientific">Cladophialophora immunda</name>
    <dbReference type="NCBI Taxonomy" id="569365"/>
    <lineage>
        <taxon>Eukaryota</taxon>
        <taxon>Fungi</taxon>
        <taxon>Dikarya</taxon>
        <taxon>Ascomycota</taxon>
        <taxon>Pezizomycotina</taxon>
        <taxon>Eurotiomycetes</taxon>
        <taxon>Chaetothyriomycetidae</taxon>
        <taxon>Chaetothyriales</taxon>
        <taxon>Herpotrichiellaceae</taxon>
        <taxon>Cladophialophora</taxon>
    </lineage>
</organism>
<feature type="compositionally biased region" description="Acidic residues" evidence="1">
    <location>
        <begin position="90"/>
        <end position="100"/>
    </location>
</feature>
<dbReference type="EMBL" id="KN847040">
    <property type="protein sequence ID" value="KIW33726.1"/>
    <property type="molecule type" value="Genomic_DNA"/>
</dbReference>
<evidence type="ECO:0000256" key="1">
    <source>
        <dbReference type="SAM" id="MobiDB-lite"/>
    </source>
</evidence>
<feature type="compositionally biased region" description="Low complexity" evidence="1">
    <location>
        <begin position="38"/>
        <end position="52"/>
    </location>
</feature>
<dbReference type="VEuPathDB" id="FungiDB:PV07_00554"/>
<dbReference type="AlphaFoldDB" id="A0A0D1ZZX7"/>
<feature type="region of interest" description="Disordered" evidence="1">
    <location>
        <begin position="264"/>
        <end position="298"/>
    </location>
</feature>
<accession>A0A0D1ZZX7</accession>
<evidence type="ECO:0000313" key="3">
    <source>
        <dbReference type="Proteomes" id="UP000054466"/>
    </source>
</evidence>
<name>A0A0D1ZZX7_9EURO</name>
<keyword evidence="3" id="KW-1185">Reference proteome</keyword>